<comment type="similarity">
    <text evidence="1">Belongs to the peptidase C56 family.</text>
</comment>
<dbReference type="InterPro" id="IPR029062">
    <property type="entry name" value="Class_I_gatase-like"/>
</dbReference>
<dbReference type="HOGENOM" id="CLU_346274_0_0_1"/>
<evidence type="ECO:0000313" key="5">
    <source>
        <dbReference type="Proteomes" id="UP000026962"/>
    </source>
</evidence>
<evidence type="ECO:0000256" key="1">
    <source>
        <dbReference type="ARBA" id="ARBA00008542"/>
    </source>
</evidence>
<reference evidence="4" key="2">
    <citation type="submission" date="2018-05" db="EMBL/GenBank/DDBJ databases">
        <title>OpunRS2 (Oryza punctata Reference Sequence Version 2).</title>
        <authorList>
            <person name="Zhang J."/>
            <person name="Kudrna D."/>
            <person name="Lee S."/>
            <person name="Talag J."/>
            <person name="Welchert J."/>
            <person name="Wing R.A."/>
        </authorList>
    </citation>
    <scope>NUCLEOTIDE SEQUENCE [LARGE SCALE GENOMIC DNA]</scope>
</reference>
<feature type="domain" description="DJ-1/PfpI" evidence="3">
    <location>
        <begin position="661"/>
        <end position="824"/>
    </location>
</feature>
<dbReference type="Pfam" id="PF01965">
    <property type="entry name" value="DJ-1_PfpI"/>
    <property type="match status" value="4"/>
</dbReference>
<dbReference type="EnsemblPlants" id="OPUNC01G07110.1">
    <property type="protein sequence ID" value="OPUNC01G07110.1"/>
    <property type="gene ID" value="OPUNC01G07110"/>
</dbReference>
<keyword evidence="2" id="KW-0677">Repeat</keyword>
<dbReference type="AlphaFoldDB" id="A0A0E0JFL4"/>
<keyword evidence="5" id="KW-1185">Reference proteome</keyword>
<evidence type="ECO:0000256" key="2">
    <source>
        <dbReference type="ARBA" id="ARBA00022737"/>
    </source>
</evidence>
<sequence>MAASPPTKKVLVPIVAGTEPVEATVPIDVLRRAGAHVTVASADDELVVEVMYGVRIAADALVAGVDCAAAHFDLIVLPGGVPGAANLGGCAALEAMVRRHAAAGGLYAAICAAPPLALASWGMLNGLKATAHPLFVDKFPPEVAAVDASVVVDASAVTSRGPATSTEFALALVEQLYGKSKAEQIAKEMLVRYDAGYTISEVNSVQWKCNGTTKVLVPVANGTEEMELITIIDVLRRADADVVVAASAGVEIVARHGMRIVADTTLDEAAADDQTSFDLIILPASSNTNSRSKTSSNEKLVALLKKQAAASKPYGAIGAATAHVLELHGLLEGKKAAAHPSMEDGGAGAGAGECESRVVVDGNVITSGGPGTAMEFAVAVVEKLLGRDVAQRESEAARTTPHHKVATFSGERAKNPSGDMMAMARRTASWPRYLLSRAFAAAASEPAAPKRVLVPVAAGTEPVEAAATADVLNRAGARVTVATADPAGGDRGLLVEAAFGVKLVADGRVADLEGEAFDLIALPGGMPGSANLRDCKVLEKMVKKQAEQGALYAAICAAPAVTLAHWGLLKGLKATCYPSFMEKFTAEIIPVDSRVVVDRNAVTSQGPATAIEYALALVEQLYGKEKSEEVAGPLYVRPQPGVDYVIDEFNSVEWKCSGTPQVLVPVANGSEEMEALNLIDILRRAGANVTVASVEDKLQIVTRRHKFNLIADIMVEEAAKREFDLIVMPGGLPGAQKFSSTKVLVDLLKKQAESNKPYGAICASPAYVLEPHGLLKGKKATSFPPMAHLLTDQSACDSRVVVDGNLITSKAPGSATEFALAIVEKLFGREKAVGMAKELIFM</sequence>
<dbReference type="CDD" id="cd03135">
    <property type="entry name" value="GATase1_DJ-1"/>
    <property type="match status" value="4"/>
</dbReference>
<evidence type="ECO:0000259" key="3">
    <source>
        <dbReference type="Pfam" id="PF01965"/>
    </source>
</evidence>
<dbReference type="InterPro" id="IPR006287">
    <property type="entry name" value="DJ-1"/>
</dbReference>
<dbReference type="Proteomes" id="UP000026962">
    <property type="component" value="Chromosome 1"/>
</dbReference>
<dbReference type="eggNOG" id="KOG2764">
    <property type="taxonomic scope" value="Eukaryota"/>
</dbReference>
<feature type="domain" description="DJ-1/PfpI" evidence="3">
    <location>
        <begin position="214"/>
        <end position="382"/>
    </location>
</feature>
<feature type="domain" description="DJ-1/PfpI" evidence="3">
    <location>
        <begin position="450"/>
        <end position="620"/>
    </location>
</feature>
<dbReference type="NCBIfam" id="TIGR01383">
    <property type="entry name" value="not_thiJ"/>
    <property type="match status" value="3"/>
</dbReference>
<dbReference type="PANTHER" id="PTHR48094">
    <property type="entry name" value="PROTEIN/NUCLEIC ACID DEGLYCASE DJ-1-RELATED"/>
    <property type="match status" value="1"/>
</dbReference>
<dbReference type="PANTHER" id="PTHR48094:SF8">
    <property type="entry name" value="OS01G0217800 PROTEIN"/>
    <property type="match status" value="1"/>
</dbReference>
<dbReference type="EnsemblPlants" id="OPUNC01G07110.3">
    <property type="protein sequence ID" value="OPUNC01G07110.3"/>
    <property type="gene ID" value="OPUNC01G07110"/>
</dbReference>
<dbReference type="SUPFAM" id="SSF52317">
    <property type="entry name" value="Class I glutamine amidotransferase-like"/>
    <property type="match status" value="4"/>
</dbReference>
<dbReference type="STRING" id="4537.A0A0E0JFL4"/>
<dbReference type="GO" id="GO:1903189">
    <property type="term" value="P:glyoxal metabolic process"/>
    <property type="evidence" value="ECO:0007669"/>
    <property type="project" value="TreeGrafter"/>
</dbReference>
<name>A0A0E0JFL4_ORYPU</name>
<protein>
    <recommendedName>
        <fullName evidence="3">DJ-1/PfpI domain-containing protein</fullName>
    </recommendedName>
</protein>
<dbReference type="GO" id="GO:0005737">
    <property type="term" value="C:cytoplasm"/>
    <property type="evidence" value="ECO:0007669"/>
    <property type="project" value="UniProtKB-ARBA"/>
</dbReference>
<reference evidence="4" key="1">
    <citation type="submission" date="2015-04" db="UniProtKB">
        <authorList>
            <consortium name="EnsemblPlants"/>
        </authorList>
    </citation>
    <scope>IDENTIFICATION</scope>
</reference>
<accession>A0A0E0JFL4</accession>
<dbReference type="Gene3D" id="3.40.50.880">
    <property type="match status" value="4"/>
</dbReference>
<dbReference type="Gramene" id="OPUNC01G07110.3">
    <property type="protein sequence ID" value="OPUNC01G07110.3"/>
    <property type="gene ID" value="OPUNC01G07110"/>
</dbReference>
<dbReference type="Gramene" id="OPUNC01G07110.1">
    <property type="protein sequence ID" value="OPUNC01G07110.1"/>
    <property type="gene ID" value="OPUNC01G07110"/>
</dbReference>
<dbReference type="InterPro" id="IPR002818">
    <property type="entry name" value="DJ-1/PfpI"/>
</dbReference>
<proteinExistence type="inferred from homology"/>
<dbReference type="InterPro" id="IPR050325">
    <property type="entry name" value="Prot/Nucl_acid_deglycase"/>
</dbReference>
<evidence type="ECO:0000313" key="4">
    <source>
        <dbReference type="EnsemblPlants" id="OPUNC01G07110.3"/>
    </source>
</evidence>
<feature type="domain" description="DJ-1/PfpI" evidence="3">
    <location>
        <begin position="8"/>
        <end position="175"/>
    </location>
</feature>
<dbReference type="FunFam" id="3.40.50.880:FF:000015">
    <property type="entry name" value="Protein DJ-1 homolog C"/>
    <property type="match status" value="4"/>
</dbReference>
<organism evidence="4">
    <name type="scientific">Oryza punctata</name>
    <name type="common">Red rice</name>
    <dbReference type="NCBI Taxonomy" id="4537"/>
    <lineage>
        <taxon>Eukaryota</taxon>
        <taxon>Viridiplantae</taxon>
        <taxon>Streptophyta</taxon>
        <taxon>Embryophyta</taxon>
        <taxon>Tracheophyta</taxon>
        <taxon>Spermatophyta</taxon>
        <taxon>Magnoliopsida</taxon>
        <taxon>Liliopsida</taxon>
        <taxon>Poales</taxon>
        <taxon>Poaceae</taxon>
        <taxon>BOP clade</taxon>
        <taxon>Oryzoideae</taxon>
        <taxon>Oryzeae</taxon>
        <taxon>Oryzinae</taxon>
        <taxon>Oryza</taxon>
    </lineage>
</organism>